<gene>
    <name evidence="1" type="ORF">Q0590_15475</name>
</gene>
<keyword evidence="2" id="KW-1185">Reference proteome</keyword>
<dbReference type="RefSeq" id="WP_302038474.1">
    <property type="nucleotide sequence ID" value="NZ_JAUKPO010000008.1"/>
</dbReference>
<proteinExistence type="predicted"/>
<dbReference type="Proteomes" id="UP001168528">
    <property type="component" value="Unassembled WGS sequence"/>
</dbReference>
<accession>A0ABT8RAD4</accession>
<organism evidence="1 2">
    <name type="scientific">Rhodocytophaga aerolata</name>
    <dbReference type="NCBI Taxonomy" id="455078"/>
    <lineage>
        <taxon>Bacteria</taxon>
        <taxon>Pseudomonadati</taxon>
        <taxon>Bacteroidota</taxon>
        <taxon>Cytophagia</taxon>
        <taxon>Cytophagales</taxon>
        <taxon>Rhodocytophagaceae</taxon>
        <taxon>Rhodocytophaga</taxon>
    </lineage>
</organism>
<evidence type="ECO:0000313" key="1">
    <source>
        <dbReference type="EMBL" id="MDO1447670.1"/>
    </source>
</evidence>
<protein>
    <submittedName>
        <fullName evidence="1">Uncharacterized protein</fullName>
    </submittedName>
</protein>
<name>A0ABT8RAD4_9BACT</name>
<evidence type="ECO:0000313" key="2">
    <source>
        <dbReference type="Proteomes" id="UP001168528"/>
    </source>
</evidence>
<sequence length="77" mass="8797">MQYIPSLQEVYLDQPYAKIMWIADGNCLHVEWKAAPTEEGLHAVLVIQRHIIRKYGCTKVVVDNKGLKKRTLASTIC</sequence>
<reference evidence="1" key="1">
    <citation type="submission" date="2023-07" db="EMBL/GenBank/DDBJ databases">
        <title>The genome sequence of Rhodocytophaga aerolata KACC 12507.</title>
        <authorList>
            <person name="Zhang X."/>
        </authorList>
    </citation>
    <scope>NUCLEOTIDE SEQUENCE</scope>
    <source>
        <strain evidence="1">KACC 12507</strain>
    </source>
</reference>
<dbReference type="EMBL" id="JAUKPO010000008">
    <property type="protein sequence ID" value="MDO1447670.1"/>
    <property type="molecule type" value="Genomic_DNA"/>
</dbReference>
<comment type="caution">
    <text evidence="1">The sequence shown here is derived from an EMBL/GenBank/DDBJ whole genome shotgun (WGS) entry which is preliminary data.</text>
</comment>